<dbReference type="EMBL" id="CP121646">
    <property type="protein sequence ID" value="WFU62436.1"/>
    <property type="molecule type" value="Genomic_DNA"/>
</dbReference>
<proteinExistence type="predicted"/>
<protein>
    <submittedName>
        <fullName evidence="1">Uncharacterized protein</fullName>
    </submittedName>
</protein>
<dbReference type="RefSeq" id="WP_310880965.1">
    <property type="nucleotide sequence ID" value="NZ_CP121646.1"/>
</dbReference>
<name>A0ABY8JAB6_9BRAD</name>
<organism evidence="1 2">
    <name type="scientific">Bradyrhizobium brasilense</name>
    <dbReference type="NCBI Taxonomy" id="1419277"/>
    <lineage>
        <taxon>Bacteria</taxon>
        <taxon>Pseudomonadati</taxon>
        <taxon>Pseudomonadota</taxon>
        <taxon>Alphaproteobacteria</taxon>
        <taxon>Hyphomicrobiales</taxon>
        <taxon>Nitrobacteraceae</taxon>
        <taxon>Bradyrhizobium</taxon>
    </lineage>
</organism>
<accession>A0ABY8JAB6</accession>
<sequence>MSARHHKAASRQRRCCLRASSDGARLTTIDICRHEHSHARRLCRCGRTRIGVDRLDLPLRAIDAEAFNNGSTPQFAAISAVPLRRNDISNAHSTALDRFRPMQRRAVDGDFDPNTWCQRFYAATQVKLSVWARSWTLATSIRAAAHAAP</sequence>
<keyword evidence="2" id="KW-1185">Reference proteome</keyword>
<evidence type="ECO:0000313" key="2">
    <source>
        <dbReference type="Proteomes" id="UP001221546"/>
    </source>
</evidence>
<reference evidence="1 2" key="1">
    <citation type="submission" date="2023-04" db="EMBL/GenBank/DDBJ databases">
        <title>Australian commercial rhizobial inoculants.</title>
        <authorList>
            <person name="Kohlmeier M.G."/>
            <person name="O'Hara G.W."/>
            <person name="Colombi E."/>
            <person name="Ramsay J.P."/>
            <person name="Terpolilli J."/>
        </authorList>
    </citation>
    <scope>NUCLEOTIDE SEQUENCE [LARGE SCALE GENOMIC DNA]</scope>
    <source>
        <strain evidence="1 2">CB627</strain>
    </source>
</reference>
<gene>
    <name evidence="1" type="ORF">QA636_33840</name>
</gene>
<evidence type="ECO:0000313" key="1">
    <source>
        <dbReference type="EMBL" id="WFU62436.1"/>
    </source>
</evidence>
<dbReference type="Proteomes" id="UP001221546">
    <property type="component" value="Chromosome"/>
</dbReference>